<gene>
    <name evidence="3" type="ORF">V5O48_015656</name>
</gene>
<dbReference type="Pfam" id="PF04937">
    <property type="entry name" value="DUF659"/>
    <property type="match status" value="1"/>
</dbReference>
<name>A0ABR3ETX6_9AGAR</name>
<proteinExistence type="predicted"/>
<comment type="caution">
    <text evidence="3">The sequence shown here is derived from an EMBL/GenBank/DDBJ whole genome shotgun (WGS) entry which is preliminary data.</text>
</comment>
<keyword evidence="4" id="KW-1185">Reference proteome</keyword>
<evidence type="ECO:0000259" key="2">
    <source>
        <dbReference type="Pfam" id="PF04937"/>
    </source>
</evidence>
<evidence type="ECO:0000313" key="3">
    <source>
        <dbReference type="EMBL" id="KAL0566357.1"/>
    </source>
</evidence>
<reference evidence="3 4" key="1">
    <citation type="submission" date="2024-02" db="EMBL/GenBank/DDBJ databases">
        <title>A draft genome for the cacao thread blight pathogen Marasmius crinis-equi.</title>
        <authorList>
            <person name="Cohen S.P."/>
            <person name="Baruah I.K."/>
            <person name="Amoako-Attah I."/>
            <person name="Bukari Y."/>
            <person name="Meinhardt L.W."/>
            <person name="Bailey B.A."/>
        </authorList>
    </citation>
    <scope>NUCLEOTIDE SEQUENCE [LARGE SCALE GENOMIC DNA]</scope>
    <source>
        <strain evidence="3 4">GH-76</strain>
    </source>
</reference>
<evidence type="ECO:0000313" key="4">
    <source>
        <dbReference type="Proteomes" id="UP001465976"/>
    </source>
</evidence>
<dbReference type="InterPro" id="IPR012337">
    <property type="entry name" value="RNaseH-like_sf"/>
</dbReference>
<dbReference type="InterPro" id="IPR007021">
    <property type="entry name" value="DUF659"/>
</dbReference>
<dbReference type="Proteomes" id="UP001465976">
    <property type="component" value="Unassembled WGS sequence"/>
</dbReference>
<organism evidence="3 4">
    <name type="scientific">Marasmius crinis-equi</name>
    <dbReference type="NCBI Taxonomy" id="585013"/>
    <lineage>
        <taxon>Eukaryota</taxon>
        <taxon>Fungi</taxon>
        <taxon>Dikarya</taxon>
        <taxon>Basidiomycota</taxon>
        <taxon>Agaricomycotina</taxon>
        <taxon>Agaricomycetes</taxon>
        <taxon>Agaricomycetidae</taxon>
        <taxon>Agaricales</taxon>
        <taxon>Marasmiineae</taxon>
        <taxon>Marasmiaceae</taxon>
        <taxon>Marasmius</taxon>
    </lineage>
</organism>
<accession>A0ABR3ETX6</accession>
<dbReference type="EMBL" id="JBAHYK010001923">
    <property type="protein sequence ID" value="KAL0566357.1"/>
    <property type="molecule type" value="Genomic_DNA"/>
</dbReference>
<protein>
    <recommendedName>
        <fullName evidence="2">DUF659 domain-containing protein</fullName>
    </recommendedName>
</protein>
<feature type="domain" description="DUF659" evidence="2">
    <location>
        <begin position="209"/>
        <end position="346"/>
    </location>
</feature>
<sequence length="845" mass="95000">MARQPGELWPFFYKGRKSNSSHHRAHCLACVKSKAPAHIQAQQSIEGIAALDGESWFEEALEAAGSVNGEKSSMIAHILGGVAPCRLASEAARKTANELRAELQRAAGKRVRVEANGGDEVDDDRDGAVAAPSKKRKAIDRVQKQQTTLDGKVFKGINIPFSEQEAKDIRTQFLRATISANLPYTWVENPEMITLFLMMRGQAGKVMLSAKQLSTSLLKDENERVEKEVRDEVKGEDVSLTCDGVKDISKNSLTGVNISFNFKPYLVDLYNSTPDKKDGQSMYEAFTKMIDIAEKTYQCSVVAMGTDNDGGSRAGRVLLGKERPYLFTFPCIVHQGQLTLHDYFKANPKAEATSEEATELVGWLNNHGRVRTIFNEVQLGHNGKVLTYLVANATRWTTHVISFHRLEEVKPALRMAALSRREEIIAAQVGAEKNTREAQKLRRAAEKQLDLIDSAAFWQRLSGVTEDLEPVCYATNICQSDRARPDIVLLAFVGMFLYFKKHPNRQVSSEMARWLERRWQGFDQEMMVAALILNPFERLDPFGPDANANPFAVQALIATFFRKYIDRPIPNELDPDEVDNLVAKRLERIQAVSIATMNYLAFSGPFAPWPEHRAAFEQIHGKDPLVFWNQLWTDSRTAELAKFAVTLLSTVLNTAGNERTFSDVKIKKTRLRNRLGTEKLHQMIKVGANLREHQYTRQLRDPRKPRENHNEERLSKLLEVPRYAEALDGPDEDLVDSGSHWRREFVKWGERARMEDTEGDEDNGEGLFTTTTTASKWLPRSLALLFGGKPAGDEEADLGAVLSLRRTRCTGWSEEALRMELLAQEEEDGILDDGALEGSGDEYDG</sequence>
<feature type="region of interest" description="Disordered" evidence="1">
    <location>
        <begin position="114"/>
        <end position="137"/>
    </location>
</feature>
<evidence type="ECO:0000256" key="1">
    <source>
        <dbReference type="SAM" id="MobiDB-lite"/>
    </source>
</evidence>
<dbReference type="SUPFAM" id="SSF53098">
    <property type="entry name" value="Ribonuclease H-like"/>
    <property type="match status" value="1"/>
</dbReference>